<gene>
    <name evidence="4" type="ORF">J2S44_007993</name>
</gene>
<dbReference type="Pfam" id="PF00011">
    <property type="entry name" value="HSP20"/>
    <property type="match status" value="1"/>
</dbReference>
<sequence>MSTLTPLDLLRWSWSPFPGPGIRIEEQLEGDRFVVRAELPGVDPEKDVEVTLSGEVLKIHVERKEAFTGKAQSEFHYGSFFRTVPVPAGLRPDTVEASYRAGILTISALVAENQTAGEPIPIKTAS</sequence>
<dbReference type="Proteomes" id="UP001183629">
    <property type="component" value="Unassembled WGS sequence"/>
</dbReference>
<keyword evidence="5" id="KW-1185">Reference proteome</keyword>
<comment type="similarity">
    <text evidence="1 2">Belongs to the small heat shock protein (HSP20) family.</text>
</comment>
<accession>A0AAE4A197</accession>
<comment type="caution">
    <text evidence="4">The sequence shown here is derived from an EMBL/GenBank/DDBJ whole genome shotgun (WGS) entry which is preliminary data.</text>
</comment>
<proteinExistence type="inferred from homology"/>
<reference evidence="4 5" key="1">
    <citation type="submission" date="2023-07" db="EMBL/GenBank/DDBJ databases">
        <title>Sequencing the genomes of 1000 actinobacteria strains.</title>
        <authorList>
            <person name="Klenk H.-P."/>
        </authorList>
    </citation>
    <scope>NUCLEOTIDE SEQUENCE [LARGE SCALE GENOMIC DNA]</scope>
    <source>
        <strain evidence="4 5">DSM 44711</strain>
    </source>
</reference>
<dbReference type="SUPFAM" id="SSF49764">
    <property type="entry name" value="HSP20-like chaperones"/>
    <property type="match status" value="1"/>
</dbReference>
<dbReference type="CDD" id="cd06464">
    <property type="entry name" value="ACD_sHsps-like"/>
    <property type="match status" value="1"/>
</dbReference>
<evidence type="ECO:0000256" key="2">
    <source>
        <dbReference type="RuleBase" id="RU003616"/>
    </source>
</evidence>
<dbReference type="PROSITE" id="PS01031">
    <property type="entry name" value="SHSP"/>
    <property type="match status" value="1"/>
</dbReference>
<evidence type="ECO:0000313" key="4">
    <source>
        <dbReference type="EMBL" id="MDR7327743.1"/>
    </source>
</evidence>
<dbReference type="Gene3D" id="2.60.40.790">
    <property type="match status" value="1"/>
</dbReference>
<dbReference type="RefSeq" id="WP_310428326.1">
    <property type="nucleotide sequence ID" value="NZ_JAVDYC010000001.1"/>
</dbReference>
<dbReference type="EMBL" id="JAVDYC010000001">
    <property type="protein sequence ID" value="MDR7327743.1"/>
    <property type="molecule type" value="Genomic_DNA"/>
</dbReference>
<evidence type="ECO:0000259" key="3">
    <source>
        <dbReference type="PROSITE" id="PS01031"/>
    </source>
</evidence>
<dbReference type="InterPro" id="IPR002068">
    <property type="entry name" value="A-crystallin/Hsp20_dom"/>
</dbReference>
<dbReference type="InterPro" id="IPR008978">
    <property type="entry name" value="HSP20-like_chaperone"/>
</dbReference>
<feature type="domain" description="SHSP" evidence="3">
    <location>
        <begin position="13"/>
        <end position="125"/>
    </location>
</feature>
<dbReference type="AlphaFoldDB" id="A0AAE4A197"/>
<evidence type="ECO:0000313" key="5">
    <source>
        <dbReference type="Proteomes" id="UP001183629"/>
    </source>
</evidence>
<protein>
    <submittedName>
        <fullName evidence="4">HSP20 family protein</fullName>
    </submittedName>
</protein>
<organism evidence="4 5">
    <name type="scientific">Catenuloplanes niger</name>
    <dbReference type="NCBI Taxonomy" id="587534"/>
    <lineage>
        <taxon>Bacteria</taxon>
        <taxon>Bacillati</taxon>
        <taxon>Actinomycetota</taxon>
        <taxon>Actinomycetes</taxon>
        <taxon>Micromonosporales</taxon>
        <taxon>Micromonosporaceae</taxon>
        <taxon>Catenuloplanes</taxon>
    </lineage>
</organism>
<evidence type="ECO:0000256" key="1">
    <source>
        <dbReference type="PROSITE-ProRule" id="PRU00285"/>
    </source>
</evidence>
<name>A0AAE4A197_9ACTN</name>